<reference evidence="1 2" key="1">
    <citation type="submission" date="2015-03" db="EMBL/GenBank/DDBJ databases">
        <authorList>
            <consortium name="Pathogen Informatics"/>
        </authorList>
    </citation>
    <scope>NUCLEOTIDE SEQUENCE [LARGE SCALE GENOMIC DNA]</scope>
    <source>
        <strain evidence="1 2">A1104</strain>
    </source>
</reference>
<accession>A0A655BMS3</accession>
<evidence type="ECO:0000313" key="2">
    <source>
        <dbReference type="Proteomes" id="UP000041314"/>
    </source>
</evidence>
<dbReference type="EMBL" id="CQPA01000002">
    <property type="protein sequence ID" value="CNT60931.1"/>
    <property type="molecule type" value="Genomic_DNA"/>
</dbReference>
<dbReference type="Proteomes" id="UP000041314">
    <property type="component" value="Unassembled WGS sequence"/>
</dbReference>
<name>A0A655BMS3_SALET</name>
<dbReference type="AlphaFoldDB" id="A0A655BMS3"/>
<proteinExistence type="predicted"/>
<gene>
    <name evidence="1" type="ORF">ERS008198_00345</name>
</gene>
<protein>
    <submittedName>
        <fullName evidence="1">Uncharacterized protein</fullName>
    </submittedName>
</protein>
<organism evidence="1 2">
    <name type="scientific">Salmonella enterica subsp. enterica serovar Bovismorbificans</name>
    <dbReference type="NCBI Taxonomy" id="58097"/>
    <lineage>
        <taxon>Bacteria</taxon>
        <taxon>Pseudomonadati</taxon>
        <taxon>Pseudomonadota</taxon>
        <taxon>Gammaproteobacteria</taxon>
        <taxon>Enterobacterales</taxon>
        <taxon>Enterobacteriaceae</taxon>
        <taxon>Salmonella</taxon>
    </lineage>
</organism>
<evidence type="ECO:0000313" key="1">
    <source>
        <dbReference type="EMBL" id="CNT60931.1"/>
    </source>
</evidence>
<sequence>MACYHVNNRRRDKERANLTRSAFYQRTVVFFDQTETTDTGADSGANTACVLFRHFKARILHGLYASDNSILNEGIHLALFFARDNVITVKILY</sequence>